<dbReference type="PROSITE" id="PS51257">
    <property type="entry name" value="PROKAR_LIPOPROTEIN"/>
    <property type="match status" value="1"/>
</dbReference>
<evidence type="ECO:0000256" key="2">
    <source>
        <dbReference type="SAM" id="SignalP"/>
    </source>
</evidence>
<dbReference type="EMBL" id="JAUTBF010000001">
    <property type="protein sequence ID" value="MDQ1124366.1"/>
    <property type="molecule type" value="Genomic_DNA"/>
</dbReference>
<proteinExistence type="predicted"/>
<keyword evidence="2" id="KW-0732">Signal</keyword>
<dbReference type="Proteomes" id="UP001226691">
    <property type="component" value="Unassembled WGS sequence"/>
</dbReference>
<name>A0ABU0TXJ2_MICTR</name>
<evidence type="ECO:0000256" key="1">
    <source>
        <dbReference type="SAM" id="MobiDB-lite"/>
    </source>
</evidence>
<feature type="chain" id="PRO_5045134599" evidence="2">
    <location>
        <begin position="33"/>
        <end position="191"/>
    </location>
</feature>
<feature type="region of interest" description="Disordered" evidence="1">
    <location>
        <begin position="36"/>
        <end position="65"/>
    </location>
</feature>
<gene>
    <name evidence="3" type="ORF">QE412_002939</name>
</gene>
<sequence>MPVPALRAARACAILAVAAAALLGLTACVADAAPTNGANPTADASPTPAPSSTPTPSTDPRATAPAAARVAPTCDNILDPASGTTVGEVVLPDGAAATPTVPVLAQGPNCATDGGTGDFYAWSPASRSDWDALVAEFTADSAWFAEDGPRGTYLTYEIDVRYGQTFLFTGDAVILAPTKAATDVVIGPPIA</sequence>
<protein>
    <submittedName>
        <fullName evidence="3">Uncharacterized protein</fullName>
    </submittedName>
</protein>
<comment type="caution">
    <text evidence="3">The sequence shown here is derived from an EMBL/GenBank/DDBJ whole genome shotgun (WGS) entry which is preliminary data.</text>
</comment>
<evidence type="ECO:0000313" key="4">
    <source>
        <dbReference type="Proteomes" id="UP001226691"/>
    </source>
</evidence>
<dbReference type="RefSeq" id="WP_307485364.1">
    <property type="nucleotide sequence ID" value="NZ_JAUTBF010000001.1"/>
</dbReference>
<feature type="signal peptide" evidence="2">
    <location>
        <begin position="1"/>
        <end position="32"/>
    </location>
</feature>
<organism evidence="3 4">
    <name type="scientific">Microbacterium trichothecenolyticum</name>
    <name type="common">Aureobacterium trichothecenolyticum</name>
    <dbReference type="NCBI Taxonomy" id="69370"/>
    <lineage>
        <taxon>Bacteria</taxon>
        <taxon>Bacillati</taxon>
        <taxon>Actinomycetota</taxon>
        <taxon>Actinomycetes</taxon>
        <taxon>Micrococcales</taxon>
        <taxon>Microbacteriaceae</taxon>
        <taxon>Microbacterium</taxon>
    </lineage>
</organism>
<evidence type="ECO:0000313" key="3">
    <source>
        <dbReference type="EMBL" id="MDQ1124366.1"/>
    </source>
</evidence>
<accession>A0ABU0TXJ2</accession>
<feature type="compositionally biased region" description="Low complexity" evidence="1">
    <location>
        <begin position="54"/>
        <end position="65"/>
    </location>
</feature>
<reference evidence="3 4" key="1">
    <citation type="submission" date="2023-07" db="EMBL/GenBank/DDBJ databases">
        <title>Functional and genomic diversity of the sorghum phyllosphere microbiome.</title>
        <authorList>
            <person name="Shade A."/>
        </authorList>
    </citation>
    <scope>NUCLEOTIDE SEQUENCE [LARGE SCALE GENOMIC DNA]</scope>
    <source>
        <strain evidence="3 4">SORGH_AS_1207</strain>
    </source>
</reference>
<keyword evidence="4" id="KW-1185">Reference proteome</keyword>